<dbReference type="RefSeq" id="WP_036272014.1">
    <property type="nucleotide sequence ID" value="NZ_CP014476.1"/>
</dbReference>
<protein>
    <submittedName>
        <fullName evidence="1">Uncharacterized protein</fullName>
    </submittedName>
</protein>
<keyword evidence="2" id="KW-1185">Reference proteome</keyword>
<evidence type="ECO:0000313" key="2">
    <source>
        <dbReference type="Proteomes" id="UP000030512"/>
    </source>
</evidence>
<accession>A0A140E4N6</accession>
<dbReference type="OrthoDB" id="5570869at2"/>
<sequence>MRITINLFAIQMAEKSDSLPQEIMEAERFIDELMNDTKHPVHNHAHPLHKESVKALEDLMQSLDAMRHEWLSKG</sequence>
<proteinExistence type="predicted"/>
<evidence type="ECO:0000313" key="1">
    <source>
        <dbReference type="EMBL" id="AMK75360.1"/>
    </source>
</evidence>
<organism evidence="1 2">
    <name type="scientific">Methylomonas denitrificans</name>
    <dbReference type="NCBI Taxonomy" id="1538553"/>
    <lineage>
        <taxon>Bacteria</taxon>
        <taxon>Pseudomonadati</taxon>
        <taxon>Pseudomonadota</taxon>
        <taxon>Gammaproteobacteria</taxon>
        <taxon>Methylococcales</taxon>
        <taxon>Methylococcaceae</taxon>
        <taxon>Methylomonas</taxon>
    </lineage>
</organism>
<dbReference type="KEGG" id="mdn:JT25_002455"/>
<dbReference type="Proteomes" id="UP000030512">
    <property type="component" value="Chromosome"/>
</dbReference>
<reference evidence="1 2" key="1">
    <citation type="journal article" date="2015" name="Environ. Microbiol.">
        <title>Methane oxidation coupled to nitrate reduction under hypoxia by the Gammaproteobacterium Methylomonas denitrificans, sp. nov. type strain FJG1.</title>
        <authorList>
            <person name="Kits K.D."/>
            <person name="Klotz M.G."/>
            <person name="Stein L.Y."/>
        </authorList>
    </citation>
    <scope>NUCLEOTIDE SEQUENCE [LARGE SCALE GENOMIC DNA]</scope>
    <source>
        <strain evidence="1 2">FJG1</strain>
    </source>
</reference>
<gene>
    <name evidence="1" type="ORF">JT25_002455</name>
</gene>
<dbReference type="AlphaFoldDB" id="A0A140E4N6"/>
<name>A0A140E4N6_9GAMM</name>
<dbReference type="EMBL" id="CP014476">
    <property type="protein sequence ID" value="AMK75360.1"/>
    <property type="molecule type" value="Genomic_DNA"/>
</dbReference>